<keyword evidence="1" id="KW-0812">Transmembrane</keyword>
<evidence type="ECO:0000256" key="1">
    <source>
        <dbReference type="SAM" id="Phobius"/>
    </source>
</evidence>
<proteinExistence type="predicted"/>
<comment type="caution">
    <text evidence="3">The sequence shown here is derived from an EMBL/GenBank/DDBJ whole genome shotgun (WGS) entry which is preliminary data.</text>
</comment>
<evidence type="ECO:0000313" key="3">
    <source>
        <dbReference type="EMBL" id="MCZ8512255.1"/>
    </source>
</evidence>
<accession>A0ABT4Q5V3</accession>
<keyword evidence="1" id="KW-0472">Membrane</keyword>
<dbReference type="Proteomes" id="UP001527882">
    <property type="component" value="Unassembled WGS sequence"/>
</dbReference>
<name>A0ABT4Q5V3_9BACL</name>
<feature type="transmembrane region" description="Helical" evidence="1">
    <location>
        <begin position="84"/>
        <end position="101"/>
    </location>
</feature>
<feature type="transmembrane region" description="Helical" evidence="1">
    <location>
        <begin position="30"/>
        <end position="49"/>
    </location>
</feature>
<sequence length="107" mass="12222">MTTRNLLAALIGVLFMSGPWWMHFDRLESAVMSSLIAGFIQLASSLLALGKTGWNAWPNWLSLLCGVWFIMFPMSYMLGTWETVFYLTFGVVTVLLNYFNMNHEPFS</sequence>
<dbReference type="EMBL" id="JAQAGZ010000004">
    <property type="protein sequence ID" value="MCZ8512255.1"/>
    <property type="molecule type" value="Genomic_DNA"/>
</dbReference>
<dbReference type="Pfam" id="PF03779">
    <property type="entry name" value="SPW"/>
    <property type="match status" value="1"/>
</dbReference>
<feature type="domain" description="SPW repeat-containing integral membrane" evidence="2">
    <location>
        <begin position="4"/>
        <end position="97"/>
    </location>
</feature>
<dbReference type="InterPro" id="IPR005530">
    <property type="entry name" value="SPW"/>
</dbReference>
<keyword evidence="4" id="KW-1185">Reference proteome</keyword>
<feature type="transmembrane region" description="Helical" evidence="1">
    <location>
        <begin position="7"/>
        <end position="24"/>
    </location>
</feature>
<organism evidence="3 4">
    <name type="scientific">Paenibacillus gyeongsangnamensis</name>
    <dbReference type="NCBI Taxonomy" id="3388067"/>
    <lineage>
        <taxon>Bacteria</taxon>
        <taxon>Bacillati</taxon>
        <taxon>Bacillota</taxon>
        <taxon>Bacilli</taxon>
        <taxon>Bacillales</taxon>
        <taxon>Paenibacillaceae</taxon>
        <taxon>Paenibacillus</taxon>
    </lineage>
</organism>
<reference evidence="3 4" key="1">
    <citation type="submission" date="2022-12" db="EMBL/GenBank/DDBJ databases">
        <title>Draft genome sequence of Paenibacillus sp. dW9.</title>
        <authorList>
            <person name="Choi E.-W."/>
            <person name="Kim D.-U."/>
        </authorList>
    </citation>
    <scope>NUCLEOTIDE SEQUENCE [LARGE SCALE GENOMIC DNA]</scope>
    <source>
        <strain evidence="4">dW9</strain>
    </source>
</reference>
<feature type="transmembrane region" description="Helical" evidence="1">
    <location>
        <begin position="61"/>
        <end position="78"/>
    </location>
</feature>
<dbReference type="RefSeq" id="WP_269880671.1">
    <property type="nucleotide sequence ID" value="NZ_JAQAGZ010000004.1"/>
</dbReference>
<gene>
    <name evidence="3" type="ORF">O9H85_07405</name>
</gene>
<evidence type="ECO:0000313" key="4">
    <source>
        <dbReference type="Proteomes" id="UP001527882"/>
    </source>
</evidence>
<evidence type="ECO:0000259" key="2">
    <source>
        <dbReference type="Pfam" id="PF03779"/>
    </source>
</evidence>
<protein>
    <recommendedName>
        <fullName evidence="2">SPW repeat-containing integral membrane domain-containing protein</fullName>
    </recommendedName>
</protein>
<keyword evidence="1" id="KW-1133">Transmembrane helix</keyword>